<evidence type="ECO:0000313" key="1">
    <source>
        <dbReference type="EMBL" id="OPJ72886.1"/>
    </source>
</evidence>
<sequence length="67" mass="7668">MDLSGGGERAFLKISLVGSHTTLHFQAAASYEKQKRQKNRPINGVKFKWEDYSVERVLDVFLSVNRI</sequence>
<gene>
    <name evidence="1" type="ORF">AV530_005366</name>
</gene>
<evidence type="ECO:0000313" key="2">
    <source>
        <dbReference type="Proteomes" id="UP000190648"/>
    </source>
</evidence>
<accession>A0A1V4JL14</accession>
<protein>
    <submittedName>
        <fullName evidence="1">Uncharacterized protein</fullName>
    </submittedName>
</protein>
<keyword evidence="2" id="KW-1185">Reference proteome</keyword>
<comment type="caution">
    <text evidence="1">The sequence shown here is derived from an EMBL/GenBank/DDBJ whole genome shotgun (WGS) entry which is preliminary data.</text>
</comment>
<organism evidence="1 2">
    <name type="scientific">Patagioenas fasciata monilis</name>
    <dbReference type="NCBI Taxonomy" id="372326"/>
    <lineage>
        <taxon>Eukaryota</taxon>
        <taxon>Metazoa</taxon>
        <taxon>Chordata</taxon>
        <taxon>Craniata</taxon>
        <taxon>Vertebrata</taxon>
        <taxon>Euteleostomi</taxon>
        <taxon>Archelosauria</taxon>
        <taxon>Archosauria</taxon>
        <taxon>Dinosauria</taxon>
        <taxon>Saurischia</taxon>
        <taxon>Theropoda</taxon>
        <taxon>Coelurosauria</taxon>
        <taxon>Aves</taxon>
        <taxon>Neognathae</taxon>
        <taxon>Neoaves</taxon>
        <taxon>Columbimorphae</taxon>
        <taxon>Columbiformes</taxon>
        <taxon>Columbidae</taxon>
        <taxon>Patagioenas</taxon>
    </lineage>
</organism>
<dbReference type="EMBL" id="LSYS01006902">
    <property type="protein sequence ID" value="OPJ72886.1"/>
    <property type="molecule type" value="Genomic_DNA"/>
</dbReference>
<reference evidence="1 2" key="1">
    <citation type="submission" date="2016-02" db="EMBL/GenBank/DDBJ databases">
        <title>Band-tailed pigeon sequencing and assembly.</title>
        <authorList>
            <person name="Soares A.E."/>
            <person name="Novak B.J."/>
            <person name="Rice E.S."/>
            <person name="O'Connell B."/>
            <person name="Chang D."/>
            <person name="Weber S."/>
            <person name="Shapiro B."/>
        </authorList>
    </citation>
    <scope>NUCLEOTIDE SEQUENCE [LARGE SCALE GENOMIC DNA]</scope>
    <source>
        <strain evidence="1">BTP2013</strain>
        <tissue evidence="1">Blood</tissue>
    </source>
</reference>
<name>A0A1V4JL14_PATFA</name>
<dbReference type="Proteomes" id="UP000190648">
    <property type="component" value="Unassembled WGS sequence"/>
</dbReference>
<proteinExistence type="predicted"/>
<dbReference type="AlphaFoldDB" id="A0A1V4JL14"/>